<evidence type="ECO:0000313" key="1">
    <source>
        <dbReference type="EMBL" id="KAK4341271.1"/>
    </source>
</evidence>
<sequence length="53" mass="5961">MFGNTAVRRRFNDSCIFSPLSACMPPPNELLQELQRGSVSLQGSHRVHLDFSI</sequence>
<evidence type="ECO:0000313" key="2">
    <source>
        <dbReference type="Proteomes" id="UP001291623"/>
    </source>
</evidence>
<dbReference type="EMBL" id="JAVYJV010000022">
    <property type="protein sequence ID" value="KAK4341271.1"/>
    <property type="molecule type" value="Genomic_DNA"/>
</dbReference>
<dbReference type="Proteomes" id="UP001291623">
    <property type="component" value="Unassembled WGS sequence"/>
</dbReference>
<protein>
    <submittedName>
        <fullName evidence="1">Uncharacterized protein</fullName>
    </submittedName>
</protein>
<proteinExistence type="predicted"/>
<organism evidence="1 2">
    <name type="scientific">Anisodus tanguticus</name>
    <dbReference type="NCBI Taxonomy" id="243964"/>
    <lineage>
        <taxon>Eukaryota</taxon>
        <taxon>Viridiplantae</taxon>
        <taxon>Streptophyta</taxon>
        <taxon>Embryophyta</taxon>
        <taxon>Tracheophyta</taxon>
        <taxon>Spermatophyta</taxon>
        <taxon>Magnoliopsida</taxon>
        <taxon>eudicotyledons</taxon>
        <taxon>Gunneridae</taxon>
        <taxon>Pentapetalae</taxon>
        <taxon>asterids</taxon>
        <taxon>lamiids</taxon>
        <taxon>Solanales</taxon>
        <taxon>Solanaceae</taxon>
        <taxon>Solanoideae</taxon>
        <taxon>Hyoscyameae</taxon>
        <taxon>Anisodus</taxon>
    </lineage>
</organism>
<accession>A0AAE1QXG3</accession>
<dbReference type="AlphaFoldDB" id="A0AAE1QXG3"/>
<keyword evidence="2" id="KW-1185">Reference proteome</keyword>
<reference evidence="1" key="1">
    <citation type="submission" date="2023-12" db="EMBL/GenBank/DDBJ databases">
        <title>Genome assembly of Anisodus tanguticus.</title>
        <authorList>
            <person name="Wang Y.-J."/>
        </authorList>
    </citation>
    <scope>NUCLEOTIDE SEQUENCE</scope>
    <source>
        <strain evidence="1">KB-2021</strain>
        <tissue evidence="1">Leaf</tissue>
    </source>
</reference>
<comment type="caution">
    <text evidence="1">The sequence shown here is derived from an EMBL/GenBank/DDBJ whole genome shotgun (WGS) entry which is preliminary data.</text>
</comment>
<gene>
    <name evidence="1" type="ORF">RND71_039772</name>
</gene>
<name>A0AAE1QXG3_9SOLA</name>